<evidence type="ECO:0000256" key="3">
    <source>
        <dbReference type="ARBA" id="ARBA00023125"/>
    </source>
</evidence>
<keyword evidence="3 5" id="KW-0238">DNA-binding</keyword>
<keyword evidence="2" id="KW-0805">Transcription regulation</keyword>
<dbReference type="InterPro" id="IPR039538">
    <property type="entry name" value="BetI_C"/>
</dbReference>
<comment type="caution">
    <text evidence="7">The sequence shown here is derived from an EMBL/GenBank/DDBJ whole genome shotgun (WGS) entry which is preliminary data.</text>
</comment>
<keyword evidence="8" id="KW-1185">Reference proteome</keyword>
<evidence type="ECO:0000256" key="5">
    <source>
        <dbReference type="PROSITE-ProRule" id="PRU00335"/>
    </source>
</evidence>
<name>A0ABW3SXF3_9CAUL</name>
<dbReference type="EMBL" id="JBHTLQ010000003">
    <property type="protein sequence ID" value="MFD1189278.1"/>
    <property type="molecule type" value="Genomic_DNA"/>
</dbReference>
<dbReference type="InterPro" id="IPR001647">
    <property type="entry name" value="HTH_TetR"/>
</dbReference>
<dbReference type="Pfam" id="PF13977">
    <property type="entry name" value="TetR_C_6"/>
    <property type="match status" value="1"/>
</dbReference>
<feature type="domain" description="HTH tetR-type" evidence="6">
    <location>
        <begin position="8"/>
        <end position="68"/>
    </location>
</feature>
<evidence type="ECO:0000313" key="8">
    <source>
        <dbReference type="Proteomes" id="UP001597216"/>
    </source>
</evidence>
<dbReference type="InterPro" id="IPR009057">
    <property type="entry name" value="Homeodomain-like_sf"/>
</dbReference>
<dbReference type="InterPro" id="IPR050109">
    <property type="entry name" value="HTH-type_TetR-like_transc_reg"/>
</dbReference>
<dbReference type="Gene3D" id="1.10.357.10">
    <property type="entry name" value="Tetracycline Repressor, domain 2"/>
    <property type="match status" value="1"/>
</dbReference>
<evidence type="ECO:0000256" key="1">
    <source>
        <dbReference type="ARBA" id="ARBA00022491"/>
    </source>
</evidence>
<dbReference type="Pfam" id="PF00440">
    <property type="entry name" value="TetR_N"/>
    <property type="match status" value="1"/>
</dbReference>
<dbReference type="SUPFAM" id="SSF46689">
    <property type="entry name" value="Homeodomain-like"/>
    <property type="match status" value="1"/>
</dbReference>
<sequence length="193" mass="20908">MPRIVDAAARRDAFVEVAADLIAAEGLEGASLRRVAAAAGCTTGAVTHYFGSRDVLLAAVLRQAHDAAQARMEAAAMQVPDPMSRLRTVLHEALPLDALRRREWLVWLAFWAASTSDPILAEDNRTRYRIWRDRLLQLVTPLSDAPDETVDLLVAAVDGLGLDLILRGQGGRSADHAMARLEALLGRLLAAGR</sequence>
<protein>
    <submittedName>
        <fullName evidence="7">TetR/AcrR family transcriptional regulator</fullName>
    </submittedName>
</protein>
<dbReference type="PANTHER" id="PTHR30055:SF228">
    <property type="entry name" value="TRANSCRIPTIONAL REGULATOR-RELATED"/>
    <property type="match status" value="1"/>
</dbReference>
<dbReference type="Proteomes" id="UP001597216">
    <property type="component" value="Unassembled WGS sequence"/>
</dbReference>
<dbReference type="PROSITE" id="PS50977">
    <property type="entry name" value="HTH_TETR_2"/>
    <property type="match status" value="1"/>
</dbReference>
<reference evidence="8" key="1">
    <citation type="journal article" date="2019" name="Int. J. Syst. Evol. Microbiol.">
        <title>The Global Catalogue of Microorganisms (GCM) 10K type strain sequencing project: providing services to taxonomists for standard genome sequencing and annotation.</title>
        <authorList>
            <consortium name="The Broad Institute Genomics Platform"/>
            <consortium name="The Broad Institute Genome Sequencing Center for Infectious Disease"/>
            <person name="Wu L."/>
            <person name="Ma J."/>
        </authorList>
    </citation>
    <scope>NUCLEOTIDE SEQUENCE [LARGE SCALE GENOMIC DNA]</scope>
    <source>
        <strain evidence="8">CCUG 55074</strain>
    </source>
</reference>
<evidence type="ECO:0000256" key="4">
    <source>
        <dbReference type="ARBA" id="ARBA00023163"/>
    </source>
</evidence>
<feature type="DNA-binding region" description="H-T-H motif" evidence="5">
    <location>
        <begin position="31"/>
        <end position="50"/>
    </location>
</feature>
<evidence type="ECO:0000256" key="2">
    <source>
        <dbReference type="ARBA" id="ARBA00023015"/>
    </source>
</evidence>
<dbReference type="RefSeq" id="WP_377352143.1">
    <property type="nucleotide sequence ID" value="NZ_JBHTLQ010000003.1"/>
</dbReference>
<dbReference type="SUPFAM" id="SSF48498">
    <property type="entry name" value="Tetracyclin repressor-like, C-terminal domain"/>
    <property type="match status" value="1"/>
</dbReference>
<proteinExistence type="predicted"/>
<keyword evidence="4" id="KW-0804">Transcription</keyword>
<gene>
    <name evidence="7" type="ORF">ACFQ27_01685</name>
</gene>
<dbReference type="InterPro" id="IPR036271">
    <property type="entry name" value="Tet_transcr_reg_TetR-rel_C_sf"/>
</dbReference>
<organism evidence="7 8">
    <name type="scientific">Phenylobacterium conjunctum</name>
    <dbReference type="NCBI Taxonomy" id="1298959"/>
    <lineage>
        <taxon>Bacteria</taxon>
        <taxon>Pseudomonadati</taxon>
        <taxon>Pseudomonadota</taxon>
        <taxon>Alphaproteobacteria</taxon>
        <taxon>Caulobacterales</taxon>
        <taxon>Caulobacteraceae</taxon>
        <taxon>Phenylobacterium</taxon>
    </lineage>
</organism>
<keyword evidence="1" id="KW-0678">Repressor</keyword>
<evidence type="ECO:0000259" key="6">
    <source>
        <dbReference type="PROSITE" id="PS50977"/>
    </source>
</evidence>
<evidence type="ECO:0000313" key="7">
    <source>
        <dbReference type="EMBL" id="MFD1189278.1"/>
    </source>
</evidence>
<dbReference type="PANTHER" id="PTHR30055">
    <property type="entry name" value="HTH-TYPE TRANSCRIPTIONAL REGULATOR RUTR"/>
    <property type="match status" value="1"/>
</dbReference>
<accession>A0ABW3SXF3</accession>